<keyword evidence="6" id="KW-1185">Reference proteome</keyword>
<gene>
    <name evidence="5" type="ORF">bsdtw1_00080</name>
</gene>
<evidence type="ECO:0000256" key="1">
    <source>
        <dbReference type="SAM" id="MobiDB-lite"/>
    </source>
</evidence>
<keyword evidence="2" id="KW-0472">Membrane</keyword>
<dbReference type="EMBL" id="BLZR01000001">
    <property type="protein sequence ID" value="GFP74042.1"/>
    <property type="molecule type" value="Genomic_DNA"/>
</dbReference>
<protein>
    <recommendedName>
        <fullName evidence="4">DUF4349 domain-containing protein</fullName>
    </recommendedName>
</protein>
<name>A0A6V8SBU8_9CLOT</name>
<evidence type="ECO:0000259" key="4">
    <source>
        <dbReference type="Pfam" id="PF14257"/>
    </source>
</evidence>
<dbReference type="RefSeq" id="WP_183275633.1">
    <property type="nucleotide sequence ID" value="NZ_BLZR01000001.1"/>
</dbReference>
<proteinExistence type="predicted"/>
<keyword evidence="3" id="KW-0732">Signal</keyword>
<feature type="chain" id="PRO_5028094225" description="DUF4349 domain-containing protein" evidence="3">
    <location>
        <begin position="29"/>
        <end position="332"/>
    </location>
</feature>
<feature type="compositionally biased region" description="Polar residues" evidence="1">
    <location>
        <begin position="63"/>
        <end position="84"/>
    </location>
</feature>
<dbReference type="AlphaFoldDB" id="A0A6V8SBU8"/>
<evidence type="ECO:0000313" key="5">
    <source>
        <dbReference type="EMBL" id="GFP74042.1"/>
    </source>
</evidence>
<dbReference type="PROSITE" id="PS51257">
    <property type="entry name" value="PROKAR_LIPOPROTEIN"/>
    <property type="match status" value="1"/>
</dbReference>
<feature type="region of interest" description="Disordered" evidence="1">
    <location>
        <begin position="28"/>
        <end position="94"/>
    </location>
</feature>
<dbReference type="Pfam" id="PF14257">
    <property type="entry name" value="DUF4349"/>
    <property type="match status" value="1"/>
</dbReference>
<feature type="domain" description="DUF4349" evidence="4">
    <location>
        <begin position="97"/>
        <end position="313"/>
    </location>
</feature>
<feature type="compositionally biased region" description="Low complexity" evidence="1">
    <location>
        <begin position="33"/>
        <end position="45"/>
    </location>
</feature>
<reference evidence="5 6" key="1">
    <citation type="submission" date="2020-07" db="EMBL/GenBank/DDBJ databases">
        <title>A new beta-1,3-glucan-decomposing anaerobic bacterium isolated from anoxic soil subjected to biological soil disinfestation.</title>
        <authorList>
            <person name="Ueki A."/>
            <person name="Tonouchi A."/>
        </authorList>
    </citation>
    <scope>NUCLEOTIDE SEQUENCE [LARGE SCALE GENOMIC DNA]</scope>
    <source>
        <strain evidence="5 6">TW1</strain>
    </source>
</reference>
<evidence type="ECO:0000256" key="3">
    <source>
        <dbReference type="SAM" id="SignalP"/>
    </source>
</evidence>
<accession>A0A6V8SBU8</accession>
<evidence type="ECO:0000313" key="6">
    <source>
        <dbReference type="Proteomes" id="UP000580568"/>
    </source>
</evidence>
<feature type="compositionally biased region" description="Basic and acidic residues" evidence="1">
    <location>
        <begin position="85"/>
        <end position="94"/>
    </location>
</feature>
<dbReference type="Proteomes" id="UP000580568">
    <property type="component" value="Unassembled WGS sequence"/>
</dbReference>
<keyword evidence="2" id="KW-0812">Transmembrane</keyword>
<feature type="signal peptide" evidence="3">
    <location>
        <begin position="1"/>
        <end position="28"/>
    </location>
</feature>
<sequence>MRKKVLFKILAVLIISSSVILTSCSSSKKDMSTTKSSSSAPQSSSDGKLSVTSDEAAKAKDSTVGQATGTGNEASGDQSKSNADSNEKNDVKAAEQRKIIKSGELTIQSLKFDESISSITKAVEKLGGYIENSSIDGKQTVGQEQFVARNAKLQVKIPKDKFDGFINDSGSFGTVIYKSIKGEDITSSYFDTEARVNSLKIQEERLLELLKKSGSLKDVFEIEQQLANIRYQIESLTGNLKKWDNLVEFSSLTINVNEVEEIKVVDKAPKGFGEKLIYNFKQSIISLGGLLKDFVLLLASALPYLVILSGIAFVGLKVYKRVNKIKEDKDIK</sequence>
<feature type="transmembrane region" description="Helical" evidence="2">
    <location>
        <begin position="294"/>
        <end position="316"/>
    </location>
</feature>
<organism evidence="5 6">
    <name type="scientific">Clostridium fungisolvens</name>
    <dbReference type="NCBI Taxonomy" id="1604897"/>
    <lineage>
        <taxon>Bacteria</taxon>
        <taxon>Bacillati</taxon>
        <taxon>Bacillota</taxon>
        <taxon>Clostridia</taxon>
        <taxon>Eubacteriales</taxon>
        <taxon>Clostridiaceae</taxon>
        <taxon>Clostridium</taxon>
    </lineage>
</organism>
<comment type="caution">
    <text evidence="5">The sequence shown here is derived from an EMBL/GenBank/DDBJ whole genome shotgun (WGS) entry which is preliminary data.</text>
</comment>
<keyword evidence="2" id="KW-1133">Transmembrane helix</keyword>
<dbReference type="InterPro" id="IPR025645">
    <property type="entry name" value="DUF4349"/>
</dbReference>
<evidence type="ECO:0000256" key="2">
    <source>
        <dbReference type="SAM" id="Phobius"/>
    </source>
</evidence>